<accession>A0A177AWZ5</accession>
<keyword evidence="1" id="KW-1133">Transmembrane helix</keyword>
<dbReference type="EMBL" id="LWCA01001095">
    <property type="protein sequence ID" value="OAF65931.1"/>
    <property type="molecule type" value="Genomic_DNA"/>
</dbReference>
<feature type="signal peptide" evidence="2">
    <location>
        <begin position="1"/>
        <end position="18"/>
    </location>
</feature>
<comment type="caution">
    <text evidence="3">The sequence shown here is derived from an EMBL/GenBank/DDBJ whole genome shotgun (WGS) entry which is preliminary data.</text>
</comment>
<protein>
    <submittedName>
        <fullName evidence="3">Uncharacterized protein</fullName>
    </submittedName>
</protein>
<sequence>MNLCILYFLVVLLHISSCRNNSNYHQGIRFEDTRKAVDLCFSNIQYDVGFLVKINSFFSCLFVNPTTARLTSVFYITIFFVIILCFIAYSLHFHYKIFLKKKIKQLVKILKNKFKPKTTHNDTEFIDLENIKCISGPITLENRFKFKKFLNG</sequence>
<gene>
    <name evidence="3" type="ORF">A3Q56_06372</name>
</gene>
<keyword evidence="1" id="KW-0812">Transmembrane</keyword>
<feature type="transmembrane region" description="Helical" evidence="1">
    <location>
        <begin position="73"/>
        <end position="95"/>
    </location>
</feature>
<organism evidence="3 4">
    <name type="scientific">Intoshia linei</name>
    <dbReference type="NCBI Taxonomy" id="1819745"/>
    <lineage>
        <taxon>Eukaryota</taxon>
        <taxon>Metazoa</taxon>
        <taxon>Spiralia</taxon>
        <taxon>Lophotrochozoa</taxon>
        <taxon>Mesozoa</taxon>
        <taxon>Orthonectida</taxon>
        <taxon>Rhopaluridae</taxon>
        <taxon>Intoshia</taxon>
    </lineage>
</organism>
<evidence type="ECO:0000313" key="4">
    <source>
        <dbReference type="Proteomes" id="UP000078046"/>
    </source>
</evidence>
<reference evidence="3 4" key="1">
    <citation type="submission" date="2016-04" db="EMBL/GenBank/DDBJ databases">
        <title>The genome of Intoshia linei affirms orthonectids as highly simplified spiralians.</title>
        <authorList>
            <person name="Mikhailov K.V."/>
            <person name="Slusarev G.S."/>
            <person name="Nikitin M.A."/>
            <person name="Logacheva M.D."/>
            <person name="Penin A."/>
            <person name="Aleoshin V."/>
            <person name="Panchin Y.V."/>
        </authorList>
    </citation>
    <scope>NUCLEOTIDE SEQUENCE [LARGE SCALE GENOMIC DNA]</scope>
    <source>
        <strain evidence="3">Intl2013</strain>
        <tissue evidence="3">Whole animal</tissue>
    </source>
</reference>
<feature type="chain" id="PRO_5008056716" evidence="2">
    <location>
        <begin position="19"/>
        <end position="152"/>
    </location>
</feature>
<dbReference type="Proteomes" id="UP000078046">
    <property type="component" value="Unassembled WGS sequence"/>
</dbReference>
<keyword evidence="1" id="KW-0472">Membrane</keyword>
<name>A0A177AWZ5_9BILA</name>
<evidence type="ECO:0000256" key="1">
    <source>
        <dbReference type="SAM" id="Phobius"/>
    </source>
</evidence>
<keyword evidence="4" id="KW-1185">Reference proteome</keyword>
<evidence type="ECO:0000313" key="3">
    <source>
        <dbReference type="EMBL" id="OAF65931.1"/>
    </source>
</evidence>
<dbReference type="AlphaFoldDB" id="A0A177AWZ5"/>
<proteinExistence type="predicted"/>
<evidence type="ECO:0000256" key="2">
    <source>
        <dbReference type="SAM" id="SignalP"/>
    </source>
</evidence>
<keyword evidence="2" id="KW-0732">Signal</keyword>